<organism evidence="1 2">
    <name type="scientific">Lepraria finkii</name>
    <dbReference type="NCBI Taxonomy" id="1340010"/>
    <lineage>
        <taxon>Eukaryota</taxon>
        <taxon>Fungi</taxon>
        <taxon>Dikarya</taxon>
        <taxon>Ascomycota</taxon>
        <taxon>Pezizomycotina</taxon>
        <taxon>Lecanoromycetes</taxon>
        <taxon>OSLEUM clade</taxon>
        <taxon>Lecanoromycetidae</taxon>
        <taxon>Lecanorales</taxon>
        <taxon>Lecanorineae</taxon>
        <taxon>Stereocaulaceae</taxon>
        <taxon>Lepraria</taxon>
    </lineage>
</organism>
<evidence type="ECO:0000313" key="2">
    <source>
        <dbReference type="Proteomes" id="UP001590951"/>
    </source>
</evidence>
<accession>A0ABR4AW19</accession>
<gene>
    <name evidence="1" type="ORF">ABVK25_009891</name>
</gene>
<keyword evidence="2" id="KW-1185">Reference proteome</keyword>
<proteinExistence type="predicted"/>
<evidence type="ECO:0000313" key="1">
    <source>
        <dbReference type="EMBL" id="KAL2049796.1"/>
    </source>
</evidence>
<name>A0ABR4AW19_9LECA</name>
<protein>
    <submittedName>
        <fullName evidence="1">Uncharacterized protein</fullName>
    </submittedName>
</protein>
<sequence length="129" mass="14455">MARLTLRFACSVPIVAFDKTKTKHALTGVSVREVFLIGLYDQDSDRLLSEKVGSDPTPLHPVIKQWTWHYEYAMTVTATGYTPDPLTPVTSRANLVPTPWQDIPLAGNVANANPPWFKFDDPSWVRDAD</sequence>
<comment type="caution">
    <text evidence="1">The sequence shown here is derived from an EMBL/GenBank/DDBJ whole genome shotgun (WGS) entry which is preliminary data.</text>
</comment>
<reference evidence="1 2" key="1">
    <citation type="submission" date="2024-09" db="EMBL/GenBank/DDBJ databases">
        <title>Rethinking Asexuality: The Enigmatic Case of Functional Sexual Genes in Lepraria (Stereocaulaceae).</title>
        <authorList>
            <person name="Doellman M."/>
            <person name="Sun Y."/>
            <person name="Barcenas-Pena A."/>
            <person name="Lumbsch H.T."/>
            <person name="Grewe F."/>
        </authorList>
    </citation>
    <scope>NUCLEOTIDE SEQUENCE [LARGE SCALE GENOMIC DNA]</scope>
    <source>
        <strain evidence="1 2">Grewe 0041</strain>
    </source>
</reference>
<dbReference type="EMBL" id="JBHFEH010000057">
    <property type="protein sequence ID" value="KAL2049796.1"/>
    <property type="molecule type" value="Genomic_DNA"/>
</dbReference>
<dbReference type="Proteomes" id="UP001590951">
    <property type="component" value="Unassembled WGS sequence"/>
</dbReference>